<gene>
    <name evidence="1" type="ORF">CLUP02_15593</name>
</gene>
<evidence type="ECO:0000313" key="2">
    <source>
        <dbReference type="Proteomes" id="UP000830671"/>
    </source>
</evidence>
<reference evidence="1" key="1">
    <citation type="journal article" date="2021" name="Mol. Plant Microbe Interact.">
        <title>Complete Genome Sequence of the Plant-Pathogenic Fungus Colletotrichum lupini.</title>
        <authorList>
            <person name="Baroncelli R."/>
            <person name="Pensec F."/>
            <person name="Da Lio D."/>
            <person name="Boufleur T."/>
            <person name="Vicente I."/>
            <person name="Sarrocco S."/>
            <person name="Picot A."/>
            <person name="Baraldi E."/>
            <person name="Sukno S."/>
            <person name="Thon M."/>
            <person name="Le Floch G."/>
        </authorList>
    </citation>
    <scope>NUCLEOTIDE SEQUENCE</scope>
    <source>
        <strain evidence="1">IMI 504893</strain>
    </source>
</reference>
<sequence length="693" mass="76614">MELPSTTSLKRLAIHHRPTLCGLLLHLPAITDQIHLSSIGFTTDHIISIRWYGTIYSKSYHKPALINSTLGQDDANLLHDGHPCWNHVLRVLLSCGRPVERHNMSPELSEPSRIKTIFEMLRKEWGIWIDAFFSHIANIQDPTPDDLPSDGDHANMKTAALSNNTAQAATKVQEQAPYFVEISCKFRTFVASRKSVLLGNSFLIFSNSEKMQPSADTANMNDKTARIALAKVCQVAHSSAFYRGGKPDDHGADNGGWIIARRASDSKTSLPKSRTIDGPIDPPAPRLVASNVKIDKLVLGTDMQVARRSPKEATSKAAPTAANSRGDGIVSNPLGVPYYPIIALSVIRAFLIFRGSEILGSAMRARSRNMYAESLESPYTFLPCPYMVFQVVPKSFGTYCYVQVINFPPSFSRITWVAISKPCSDSFLTKGDFESGHIRQEAKTAKLILNTLPNVSPISTPRTWVNFLRCSPYFRYDSPGNFDCTHLSRALSASTRKMLSRLSSISGTLLNLAGRLPVHPFHRDRVAFGAHNLLRPPSSFFSGVVGSITPSCQARPSQISSSLVRFPQLLPVNPFFKVNTAFKGQERRNFGRNEAFLASFFHRENSEQQSQAARHPFPRHHLGEKTLFINLRVSPAARLTPMAIAKEGAFSVSIASGPLGRGDTPGNSRKFGCLARDPLPNPWHEDCVPEQVD</sequence>
<dbReference type="RefSeq" id="XP_049151663.1">
    <property type="nucleotide sequence ID" value="XM_049294517.1"/>
</dbReference>
<dbReference type="EMBL" id="CP019480">
    <property type="protein sequence ID" value="UQC90062.1"/>
    <property type="molecule type" value="Genomic_DNA"/>
</dbReference>
<name>A0A9Q8T8A4_9PEZI</name>
<dbReference type="AlphaFoldDB" id="A0A9Q8T8A4"/>
<protein>
    <submittedName>
        <fullName evidence="1">Uncharacterized protein</fullName>
    </submittedName>
</protein>
<keyword evidence="2" id="KW-1185">Reference proteome</keyword>
<dbReference type="GeneID" id="73349527"/>
<organism evidence="1 2">
    <name type="scientific">Colletotrichum lupini</name>
    <dbReference type="NCBI Taxonomy" id="145971"/>
    <lineage>
        <taxon>Eukaryota</taxon>
        <taxon>Fungi</taxon>
        <taxon>Dikarya</taxon>
        <taxon>Ascomycota</taxon>
        <taxon>Pezizomycotina</taxon>
        <taxon>Sordariomycetes</taxon>
        <taxon>Hypocreomycetidae</taxon>
        <taxon>Glomerellales</taxon>
        <taxon>Glomerellaceae</taxon>
        <taxon>Colletotrichum</taxon>
        <taxon>Colletotrichum acutatum species complex</taxon>
    </lineage>
</organism>
<evidence type="ECO:0000313" key="1">
    <source>
        <dbReference type="EMBL" id="UQC90062.1"/>
    </source>
</evidence>
<dbReference type="Proteomes" id="UP000830671">
    <property type="component" value="Chromosome 8"/>
</dbReference>
<dbReference type="KEGG" id="clup:CLUP02_15593"/>
<proteinExistence type="predicted"/>
<accession>A0A9Q8T8A4</accession>